<dbReference type="EMBL" id="GBRH01186719">
    <property type="protein sequence ID" value="JAE11177.1"/>
    <property type="molecule type" value="Transcribed_RNA"/>
</dbReference>
<protein>
    <submittedName>
        <fullName evidence="2">Uncharacterized protein</fullName>
    </submittedName>
</protein>
<keyword evidence="1" id="KW-0472">Membrane</keyword>
<feature type="transmembrane region" description="Helical" evidence="1">
    <location>
        <begin position="21"/>
        <end position="42"/>
    </location>
</feature>
<evidence type="ECO:0000313" key="2">
    <source>
        <dbReference type="EMBL" id="JAE11177.1"/>
    </source>
</evidence>
<reference evidence="2" key="1">
    <citation type="submission" date="2014-09" db="EMBL/GenBank/DDBJ databases">
        <authorList>
            <person name="Magalhaes I.L.F."/>
            <person name="Oliveira U."/>
            <person name="Santos F.R."/>
            <person name="Vidigal T.H.D.A."/>
            <person name="Brescovit A.D."/>
            <person name="Santos A.J."/>
        </authorList>
    </citation>
    <scope>NUCLEOTIDE SEQUENCE</scope>
    <source>
        <tissue evidence="2">Shoot tissue taken approximately 20 cm above the soil surface</tissue>
    </source>
</reference>
<keyword evidence="1" id="KW-0812">Transmembrane</keyword>
<evidence type="ECO:0000256" key="1">
    <source>
        <dbReference type="SAM" id="Phobius"/>
    </source>
</evidence>
<organism evidence="2">
    <name type="scientific">Arundo donax</name>
    <name type="common">Giant reed</name>
    <name type="synonym">Donax arundinaceus</name>
    <dbReference type="NCBI Taxonomy" id="35708"/>
    <lineage>
        <taxon>Eukaryota</taxon>
        <taxon>Viridiplantae</taxon>
        <taxon>Streptophyta</taxon>
        <taxon>Embryophyta</taxon>
        <taxon>Tracheophyta</taxon>
        <taxon>Spermatophyta</taxon>
        <taxon>Magnoliopsida</taxon>
        <taxon>Liliopsida</taxon>
        <taxon>Poales</taxon>
        <taxon>Poaceae</taxon>
        <taxon>PACMAD clade</taxon>
        <taxon>Arundinoideae</taxon>
        <taxon>Arundineae</taxon>
        <taxon>Arundo</taxon>
    </lineage>
</organism>
<accession>A0A0A9FFS7</accession>
<dbReference type="AlphaFoldDB" id="A0A0A9FFS7"/>
<name>A0A0A9FFS7_ARUDO</name>
<sequence>MTLILFCRSFLKDCPKIMKIVILHLTYVVVIVLVNYISFVTITHSSYLCN</sequence>
<keyword evidence="1" id="KW-1133">Transmembrane helix</keyword>
<reference evidence="2" key="2">
    <citation type="journal article" date="2015" name="Data Brief">
        <title>Shoot transcriptome of the giant reed, Arundo donax.</title>
        <authorList>
            <person name="Barrero R.A."/>
            <person name="Guerrero F.D."/>
            <person name="Moolhuijzen P."/>
            <person name="Goolsby J.A."/>
            <person name="Tidwell J."/>
            <person name="Bellgard S.E."/>
            <person name="Bellgard M.I."/>
        </authorList>
    </citation>
    <scope>NUCLEOTIDE SEQUENCE</scope>
    <source>
        <tissue evidence="2">Shoot tissue taken approximately 20 cm above the soil surface</tissue>
    </source>
</reference>
<proteinExistence type="predicted"/>